<reference evidence="1" key="1">
    <citation type="submission" date="2021-02" db="EMBL/GenBank/DDBJ databases">
        <authorList>
            <person name="Dougan E. K."/>
            <person name="Rhodes N."/>
            <person name="Thang M."/>
            <person name="Chan C."/>
        </authorList>
    </citation>
    <scope>NUCLEOTIDE SEQUENCE</scope>
</reference>
<protein>
    <submittedName>
        <fullName evidence="1">Uncharacterized protein</fullName>
    </submittedName>
</protein>
<organism evidence="1 2">
    <name type="scientific">Symbiodinium pilosum</name>
    <name type="common">Dinoflagellate</name>
    <dbReference type="NCBI Taxonomy" id="2952"/>
    <lineage>
        <taxon>Eukaryota</taxon>
        <taxon>Sar</taxon>
        <taxon>Alveolata</taxon>
        <taxon>Dinophyceae</taxon>
        <taxon>Suessiales</taxon>
        <taxon>Symbiodiniaceae</taxon>
        <taxon>Symbiodinium</taxon>
    </lineage>
</organism>
<keyword evidence="2" id="KW-1185">Reference proteome</keyword>
<gene>
    <name evidence="1" type="ORF">SPIL2461_LOCUS7825</name>
</gene>
<dbReference type="Proteomes" id="UP000649617">
    <property type="component" value="Unassembled WGS sequence"/>
</dbReference>
<name>A0A812PI11_SYMPI</name>
<dbReference type="AlphaFoldDB" id="A0A812PI11"/>
<proteinExistence type="predicted"/>
<dbReference type="OrthoDB" id="411117at2759"/>
<dbReference type="EMBL" id="CAJNIZ010012503">
    <property type="protein sequence ID" value="CAE7334834.1"/>
    <property type="molecule type" value="Genomic_DNA"/>
</dbReference>
<sequence length="627" mass="71298">MKDNRLYIRVQNIYHITFLCENPWKHLHYGFIRRIITLQCWGLGLITSLKVSDRLLCSIAAGFIEECRGADSDLAENLESSELLLNLAKQSKTKHENNSNKAFQRAGLAAPIEISMVDVGFKYKLPILKVTHFMQTLADHGKLPLLWGSRSLVSRTDILPKFWRRFRGYDPEHTVFAAHGQHLDRVLPLQLHADEGQTLKKSAVMVVAWQSPLGFGTSVEDDVEAAMHLNFIGNSYATRFLLGVCTKKTYQKKKGHVLDCIIDILAKELYDLFHDGIWLSVGNEKVQFWVATLGLKGDWPIQARLGHLERHFARKGVYQVSSATSGFCHLCRAGELNVPPFEYHAEAKWRDTYLTSTPWSRPGPLCQIPPSPRKEFFHKFDIFHCLHKGCFAELAGSAIVALTDYHMTGPGNFQLQLDRIYELLREFSARTKTPLHMDGLTRNILAFPGDYEYPVGSWFKGADTSCVCLFFEEYLEKKLPDIANDDLAYFSSMLDAFQSANAFLRVLYKSGLWLSQDRCRAAAQAGLDFVRSYLEVAATAHAAERTRFKLTPKLHAMIHITDHLVSGLERGLRWTLNPLSESVQMDEDLVGKVSSITCTVSTRQVHLQTIRKYLTNLWTHLRRTTCS</sequence>
<comment type="caution">
    <text evidence="1">The sequence shown here is derived from an EMBL/GenBank/DDBJ whole genome shotgun (WGS) entry which is preliminary data.</text>
</comment>
<evidence type="ECO:0000313" key="2">
    <source>
        <dbReference type="Proteomes" id="UP000649617"/>
    </source>
</evidence>
<accession>A0A812PI11</accession>
<evidence type="ECO:0000313" key="1">
    <source>
        <dbReference type="EMBL" id="CAE7334834.1"/>
    </source>
</evidence>